<comment type="similarity">
    <text evidence="2 12">Belongs to the cytochrome P450 family.</text>
</comment>
<comment type="cofactor">
    <cofactor evidence="11">
        <name>heme</name>
        <dbReference type="ChEBI" id="CHEBI:30413"/>
    </cofactor>
</comment>
<evidence type="ECO:0000256" key="7">
    <source>
        <dbReference type="ARBA" id="ARBA00023002"/>
    </source>
</evidence>
<dbReference type="PANTHER" id="PTHR24282">
    <property type="entry name" value="CYTOCHROME P450 FAMILY MEMBER"/>
    <property type="match status" value="1"/>
</dbReference>
<dbReference type="GO" id="GO:0016705">
    <property type="term" value="F:oxidoreductase activity, acting on paired donors, with incorporation or reduction of molecular oxygen"/>
    <property type="evidence" value="ECO:0007669"/>
    <property type="project" value="InterPro"/>
</dbReference>
<dbReference type="InterPro" id="IPR050665">
    <property type="entry name" value="Cytochrome_P450_Monooxygen"/>
</dbReference>
<dbReference type="InterPro" id="IPR036396">
    <property type="entry name" value="Cyt_P450_sf"/>
</dbReference>
<dbReference type="GO" id="GO:0005506">
    <property type="term" value="F:iron ion binding"/>
    <property type="evidence" value="ECO:0007669"/>
    <property type="project" value="InterPro"/>
</dbReference>
<keyword evidence="5 11" id="KW-0479">Metal-binding</keyword>
<keyword evidence="14" id="KW-1185">Reference proteome</keyword>
<evidence type="ECO:0000256" key="1">
    <source>
        <dbReference type="ARBA" id="ARBA00004370"/>
    </source>
</evidence>
<dbReference type="AlphaFoldDB" id="A0AAD8KBI1"/>
<evidence type="ECO:0000256" key="5">
    <source>
        <dbReference type="ARBA" id="ARBA00022723"/>
    </source>
</evidence>
<dbReference type="PRINTS" id="PR00463">
    <property type="entry name" value="EP450I"/>
</dbReference>
<dbReference type="Proteomes" id="UP001229421">
    <property type="component" value="Unassembled WGS sequence"/>
</dbReference>
<proteinExistence type="inferred from homology"/>
<dbReference type="GO" id="GO:0016020">
    <property type="term" value="C:membrane"/>
    <property type="evidence" value="ECO:0007669"/>
    <property type="project" value="UniProtKB-SubCell"/>
</dbReference>
<dbReference type="InterPro" id="IPR002401">
    <property type="entry name" value="Cyt_P450_E_grp-I"/>
</dbReference>
<keyword evidence="10" id="KW-0472">Membrane</keyword>
<dbReference type="GO" id="GO:0004497">
    <property type="term" value="F:monooxygenase activity"/>
    <property type="evidence" value="ECO:0007669"/>
    <property type="project" value="UniProtKB-KW"/>
</dbReference>
<comment type="caution">
    <text evidence="13">The sequence shown here is derived from an EMBL/GenBank/DDBJ whole genome shotgun (WGS) entry which is preliminary data.</text>
</comment>
<keyword evidence="7 12" id="KW-0560">Oxidoreductase</keyword>
<evidence type="ECO:0000256" key="12">
    <source>
        <dbReference type="RuleBase" id="RU000461"/>
    </source>
</evidence>
<dbReference type="PROSITE" id="PS00086">
    <property type="entry name" value="CYTOCHROME_P450"/>
    <property type="match status" value="1"/>
</dbReference>
<gene>
    <name evidence="13" type="ORF">QVD17_29070</name>
</gene>
<reference evidence="13" key="1">
    <citation type="journal article" date="2023" name="bioRxiv">
        <title>Improved chromosome-level genome assembly for marigold (Tagetes erecta).</title>
        <authorList>
            <person name="Jiang F."/>
            <person name="Yuan L."/>
            <person name="Wang S."/>
            <person name="Wang H."/>
            <person name="Xu D."/>
            <person name="Wang A."/>
            <person name="Fan W."/>
        </authorList>
    </citation>
    <scope>NUCLEOTIDE SEQUENCE</scope>
    <source>
        <strain evidence="13">WSJ</strain>
        <tissue evidence="13">Leaf</tissue>
    </source>
</reference>
<keyword evidence="3 11" id="KW-0349">Heme</keyword>
<evidence type="ECO:0000256" key="2">
    <source>
        <dbReference type="ARBA" id="ARBA00010617"/>
    </source>
</evidence>
<keyword evidence="8 11" id="KW-0408">Iron</keyword>
<dbReference type="PRINTS" id="PR00385">
    <property type="entry name" value="P450"/>
</dbReference>
<evidence type="ECO:0000256" key="4">
    <source>
        <dbReference type="ARBA" id="ARBA00022692"/>
    </source>
</evidence>
<protein>
    <recommendedName>
        <fullName evidence="15">Cytochrome P450</fullName>
    </recommendedName>
</protein>
<accession>A0AAD8KBI1</accession>
<evidence type="ECO:0008006" key="15">
    <source>
        <dbReference type="Google" id="ProtNLM"/>
    </source>
</evidence>
<dbReference type="EMBL" id="JAUHHV010000007">
    <property type="protein sequence ID" value="KAK1419759.1"/>
    <property type="molecule type" value="Genomic_DNA"/>
</dbReference>
<dbReference type="Gene3D" id="1.10.630.10">
    <property type="entry name" value="Cytochrome P450"/>
    <property type="match status" value="1"/>
</dbReference>
<evidence type="ECO:0000256" key="6">
    <source>
        <dbReference type="ARBA" id="ARBA00022989"/>
    </source>
</evidence>
<name>A0AAD8KBI1_TARER</name>
<evidence type="ECO:0000256" key="11">
    <source>
        <dbReference type="PIRSR" id="PIRSR602401-1"/>
    </source>
</evidence>
<evidence type="ECO:0000313" key="14">
    <source>
        <dbReference type="Proteomes" id="UP001229421"/>
    </source>
</evidence>
<organism evidence="13 14">
    <name type="scientific">Tagetes erecta</name>
    <name type="common">African marigold</name>
    <dbReference type="NCBI Taxonomy" id="13708"/>
    <lineage>
        <taxon>Eukaryota</taxon>
        <taxon>Viridiplantae</taxon>
        <taxon>Streptophyta</taxon>
        <taxon>Embryophyta</taxon>
        <taxon>Tracheophyta</taxon>
        <taxon>Spermatophyta</taxon>
        <taxon>Magnoliopsida</taxon>
        <taxon>eudicotyledons</taxon>
        <taxon>Gunneridae</taxon>
        <taxon>Pentapetalae</taxon>
        <taxon>asterids</taxon>
        <taxon>campanulids</taxon>
        <taxon>Asterales</taxon>
        <taxon>Asteraceae</taxon>
        <taxon>Asteroideae</taxon>
        <taxon>Heliantheae alliance</taxon>
        <taxon>Tageteae</taxon>
        <taxon>Tagetes</taxon>
    </lineage>
</organism>
<keyword evidence="9 12" id="KW-0503">Monooxygenase</keyword>
<dbReference type="Pfam" id="PF00067">
    <property type="entry name" value="p450"/>
    <property type="match status" value="1"/>
</dbReference>
<dbReference type="InterPro" id="IPR001128">
    <property type="entry name" value="Cyt_P450"/>
</dbReference>
<feature type="binding site" description="axial binding residue" evidence="11">
    <location>
        <position position="353"/>
    </location>
    <ligand>
        <name>heme</name>
        <dbReference type="ChEBI" id="CHEBI:30413"/>
    </ligand>
    <ligandPart>
        <name>Fe</name>
        <dbReference type="ChEBI" id="CHEBI:18248"/>
    </ligandPart>
</feature>
<sequence>MVQEILSDVKNFYKPKVENPLVGLLVKGLVDVNGDQWAKHRKIINPAFHVEKLKHMVPAMHVTCIEMLNKWEEMLTKENSCEVDVWPHLQTFCSDVISRTAFGNSFEEGRKIFQAQQELAELVIKADQSFYIPGSRFLPTKANKRMKEVDQEVRALLRNIIDKKINMMRSEGTHNNDLLGILLSSSDKENKKHGNRGSGLSIDDIIEECKVFYLAGQETTADLLVWTMILLSSYTNWQARARKEVLDIFGDRKPDIDGLSRLKTMNMILNEVFRLYPPVAIIRRQVHKEVKVGNITLPAGTHIQINKLLIQNDPDLWGDDAKEFKPERFSEGVVKATMGQSTYFPFGGGPRVCIGQNYALLEAKLALVMILQRFSFELSPSYSHAPHTIITLQPQFGAHLIMRKL</sequence>
<evidence type="ECO:0000313" key="13">
    <source>
        <dbReference type="EMBL" id="KAK1419759.1"/>
    </source>
</evidence>
<evidence type="ECO:0000256" key="9">
    <source>
        <dbReference type="ARBA" id="ARBA00023033"/>
    </source>
</evidence>
<keyword evidence="6" id="KW-1133">Transmembrane helix</keyword>
<dbReference type="SUPFAM" id="SSF48264">
    <property type="entry name" value="Cytochrome P450"/>
    <property type="match status" value="1"/>
</dbReference>
<dbReference type="InterPro" id="IPR017972">
    <property type="entry name" value="Cyt_P450_CS"/>
</dbReference>
<comment type="subcellular location">
    <subcellularLocation>
        <location evidence="1">Membrane</location>
    </subcellularLocation>
</comment>
<evidence type="ECO:0000256" key="8">
    <source>
        <dbReference type="ARBA" id="ARBA00023004"/>
    </source>
</evidence>
<evidence type="ECO:0000256" key="3">
    <source>
        <dbReference type="ARBA" id="ARBA00022617"/>
    </source>
</evidence>
<dbReference type="GO" id="GO:0020037">
    <property type="term" value="F:heme binding"/>
    <property type="evidence" value="ECO:0007669"/>
    <property type="project" value="InterPro"/>
</dbReference>
<keyword evidence="4" id="KW-0812">Transmembrane</keyword>
<evidence type="ECO:0000256" key="10">
    <source>
        <dbReference type="ARBA" id="ARBA00023136"/>
    </source>
</evidence>
<dbReference type="PANTHER" id="PTHR24282:SF254">
    <property type="entry name" value="CYTOCHROME P450 CYP72A219-LIKE"/>
    <property type="match status" value="1"/>
</dbReference>